<evidence type="ECO:0000259" key="1">
    <source>
        <dbReference type="Pfam" id="PF21530"/>
    </source>
</evidence>
<dbReference type="PANTHER" id="PTHR10492">
    <property type="match status" value="1"/>
</dbReference>
<dbReference type="Pfam" id="PF21530">
    <property type="entry name" value="Pif1_2B_dom"/>
    <property type="match status" value="1"/>
</dbReference>
<gene>
    <name evidence="2" type="ORF">OCBIM_22027902mg</name>
</gene>
<reference evidence="2" key="1">
    <citation type="submission" date="2015-07" db="EMBL/GenBank/DDBJ databases">
        <title>MeaNS - Measles Nucleotide Surveillance Program.</title>
        <authorList>
            <person name="Tran T."/>
            <person name="Druce J."/>
        </authorList>
    </citation>
    <scope>NUCLEOTIDE SEQUENCE</scope>
    <source>
        <strain evidence="2">UCB-OBI-ISO-001</strain>
        <tissue evidence="2">Gonad</tissue>
    </source>
</reference>
<accession>A0A0L8I928</accession>
<organism evidence="2">
    <name type="scientific">Octopus bimaculoides</name>
    <name type="common">California two-spotted octopus</name>
    <dbReference type="NCBI Taxonomy" id="37653"/>
    <lineage>
        <taxon>Eukaryota</taxon>
        <taxon>Metazoa</taxon>
        <taxon>Spiralia</taxon>
        <taxon>Lophotrochozoa</taxon>
        <taxon>Mollusca</taxon>
        <taxon>Cephalopoda</taxon>
        <taxon>Coleoidea</taxon>
        <taxon>Octopodiformes</taxon>
        <taxon>Octopoda</taxon>
        <taxon>Incirrata</taxon>
        <taxon>Octopodidae</taxon>
        <taxon>Octopus</taxon>
    </lineage>
</organism>
<feature type="domain" description="DNA helicase Pif1-like 2B" evidence="1">
    <location>
        <begin position="335"/>
        <end position="380"/>
    </location>
</feature>
<protein>
    <recommendedName>
        <fullName evidence="1">DNA helicase Pif1-like 2B domain-containing protein</fullName>
    </recommendedName>
</protein>
<sequence>MDILCIDGANLQTVALPWKLENMSLTTDGLYRIHCFFRRRSAPGSTWNFVISSSPSSISANMSIRAQTPLSSVYSWKTAVTRSYNTKMAVILAATRPSGVFSAFQYTKHTHPSSNSQFTWRTVKECTLSMRLLPERLKSLDKLLSLHSSLCAETTHLQKPCFISRFRPTTHELSNNECAESQASQLMDNLAHEQMRFKHACIKSSPLWRNVRSLTLTINMKSRLFGDQASTNSASDILKLADGKVPLHADRELDVHSFATPVSSLAELTDKVFPYFKDNYLNHEWLSERAVLAPKNVTVTKLNDQLLQSLPGAPFAYKSVDTMVDANESVNFPTEFLNSLYPPGLPPHLPRLKVEAPVMLLRNLEPPRLCNGRGLVVKKLMKHVVFVLVVPQRLQLPLRPSFAISVNKSQGQTPSVAGPLLEEPCFSHGQMYVACSRVSSRDRLFALTRRRKTRNIVYNEVLHIRQG</sequence>
<dbReference type="SUPFAM" id="SSF52540">
    <property type="entry name" value="P-loop containing nucleoside triphosphate hydrolases"/>
    <property type="match status" value="1"/>
</dbReference>
<dbReference type="InterPro" id="IPR027417">
    <property type="entry name" value="P-loop_NTPase"/>
</dbReference>
<dbReference type="EMBL" id="KQ416239">
    <property type="protein sequence ID" value="KOF97957.1"/>
    <property type="molecule type" value="Genomic_DNA"/>
</dbReference>
<proteinExistence type="predicted"/>
<dbReference type="AlphaFoldDB" id="A0A0L8I928"/>
<dbReference type="InterPro" id="IPR049163">
    <property type="entry name" value="Pif1-like_2B_dom"/>
</dbReference>
<dbReference type="OrthoDB" id="6265497at2759"/>
<dbReference type="PANTHER" id="PTHR10492:SF57">
    <property type="entry name" value="ATP-DEPENDENT DNA HELICASE"/>
    <property type="match status" value="1"/>
</dbReference>
<name>A0A0L8I928_OCTBM</name>
<evidence type="ECO:0000313" key="2">
    <source>
        <dbReference type="EMBL" id="KOF97957.1"/>
    </source>
</evidence>